<dbReference type="Gramene" id="BGIOSGA014537-TA">
    <property type="protein sequence ID" value="BGIOSGA014537-PA"/>
    <property type="gene ID" value="BGIOSGA014537"/>
</dbReference>
<accession>A2XWH8</accession>
<evidence type="ECO:0000313" key="2">
    <source>
        <dbReference type="EMBL" id="EAY95188.1"/>
    </source>
</evidence>
<organism evidence="2 3">
    <name type="scientific">Oryza sativa subsp. indica</name>
    <name type="common">Rice</name>
    <dbReference type="NCBI Taxonomy" id="39946"/>
    <lineage>
        <taxon>Eukaryota</taxon>
        <taxon>Viridiplantae</taxon>
        <taxon>Streptophyta</taxon>
        <taxon>Embryophyta</taxon>
        <taxon>Tracheophyta</taxon>
        <taxon>Spermatophyta</taxon>
        <taxon>Magnoliopsida</taxon>
        <taxon>Liliopsida</taxon>
        <taxon>Poales</taxon>
        <taxon>Poaceae</taxon>
        <taxon>BOP clade</taxon>
        <taxon>Oryzoideae</taxon>
        <taxon>Oryzeae</taxon>
        <taxon>Oryzinae</taxon>
        <taxon>Oryza</taxon>
        <taxon>Oryza sativa</taxon>
    </lineage>
</organism>
<reference evidence="2 3" key="1">
    <citation type="journal article" date="2005" name="PLoS Biol.">
        <title>The genomes of Oryza sativa: a history of duplications.</title>
        <authorList>
            <person name="Yu J."/>
            <person name="Wang J."/>
            <person name="Lin W."/>
            <person name="Li S."/>
            <person name="Li H."/>
            <person name="Zhou J."/>
            <person name="Ni P."/>
            <person name="Dong W."/>
            <person name="Hu S."/>
            <person name="Zeng C."/>
            <person name="Zhang J."/>
            <person name="Zhang Y."/>
            <person name="Li R."/>
            <person name="Xu Z."/>
            <person name="Li S."/>
            <person name="Li X."/>
            <person name="Zheng H."/>
            <person name="Cong L."/>
            <person name="Lin L."/>
            <person name="Yin J."/>
            <person name="Geng J."/>
            <person name="Li G."/>
            <person name="Shi J."/>
            <person name="Liu J."/>
            <person name="Lv H."/>
            <person name="Li J."/>
            <person name="Wang J."/>
            <person name="Deng Y."/>
            <person name="Ran L."/>
            <person name="Shi X."/>
            <person name="Wang X."/>
            <person name="Wu Q."/>
            <person name="Li C."/>
            <person name="Ren X."/>
            <person name="Wang J."/>
            <person name="Wang X."/>
            <person name="Li D."/>
            <person name="Liu D."/>
            <person name="Zhang X."/>
            <person name="Ji Z."/>
            <person name="Zhao W."/>
            <person name="Sun Y."/>
            <person name="Zhang Z."/>
            <person name="Bao J."/>
            <person name="Han Y."/>
            <person name="Dong L."/>
            <person name="Ji J."/>
            <person name="Chen P."/>
            <person name="Wu S."/>
            <person name="Liu J."/>
            <person name="Xiao Y."/>
            <person name="Bu D."/>
            <person name="Tan J."/>
            <person name="Yang L."/>
            <person name="Ye C."/>
            <person name="Zhang J."/>
            <person name="Xu J."/>
            <person name="Zhou Y."/>
            <person name="Yu Y."/>
            <person name="Zhang B."/>
            <person name="Zhuang S."/>
            <person name="Wei H."/>
            <person name="Liu B."/>
            <person name="Lei M."/>
            <person name="Yu H."/>
            <person name="Li Y."/>
            <person name="Xu H."/>
            <person name="Wei S."/>
            <person name="He X."/>
            <person name="Fang L."/>
            <person name="Zhang Z."/>
            <person name="Zhang Y."/>
            <person name="Huang X."/>
            <person name="Su Z."/>
            <person name="Tong W."/>
            <person name="Li J."/>
            <person name="Tong Z."/>
            <person name="Li S."/>
            <person name="Ye J."/>
            <person name="Wang L."/>
            <person name="Fang L."/>
            <person name="Lei T."/>
            <person name="Chen C."/>
            <person name="Chen H."/>
            <person name="Xu Z."/>
            <person name="Li H."/>
            <person name="Huang H."/>
            <person name="Zhang F."/>
            <person name="Xu H."/>
            <person name="Li N."/>
            <person name="Zhao C."/>
            <person name="Li S."/>
            <person name="Dong L."/>
            <person name="Huang Y."/>
            <person name="Li L."/>
            <person name="Xi Y."/>
            <person name="Qi Q."/>
            <person name="Li W."/>
            <person name="Zhang B."/>
            <person name="Hu W."/>
            <person name="Zhang Y."/>
            <person name="Tian X."/>
            <person name="Jiao Y."/>
            <person name="Liang X."/>
            <person name="Jin J."/>
            <person name="Gao L."/>
            <person name="Zheng W."/>
            <person name="Hao B."/>
            <person name="Liu S."/>
            <person name="Wang W."/>
            <person name="Yuan L."/>
            <person name="Cao M."/>
            <person name="McDermott J."/>
            <person name="Samudrala R."/>
            <person name="Wang J."/>
            <person name="Wong G.K."/>
            <person name="Yang H."/>
        </authorList>
    </citation>
    <scope>NUCLEOTIDE SEQUENCE [LARGE SCALE GENOMIC DNA]</scope>
    <source>
        <strain evidence="3">cv. 93-11</strain>
    </source>
</reference>
<dbReference type="EMBL" id="CM000129">
    <property type="protein sequence ID" value="EAY95188.1"/>
    <property type="molecule type" value="Genomic_DNA"/>
</dbReference>
<feature type="compositionally biased region" description="Basic and acidic residues" evidence="1">
    <location>
        <begin position="52"/>
        <end position="63"/>
    </location>
</feature>
<dbReference type="HOGENOM" id="CLU_2889858_0_0_1"/>
<evidence type="ECO:0000256" key="1">
    <source>
        <dbReference type="SAM" id="MobiDB-lite"/>
    </source>
</evidence>
<dbReference type="AlphaFoldDB" id="A2XWH8"/>
<gene>
    <name evidence="2" type="ORF">OsI_17006</name>
</gene>
<name>A2XWH8_ORYSI</name>
<protein>
    <submittedName>
        <fullName evidence="2">Uncharacterized protein</fullName>
    </submittedName>
</protein>
<sequence>MDAVAVAMTAAQQWHWACTGRDESHVPLTFTSEERDPTGRSAPQFGTPCGKGNEEKEMTTNRL</sequence>
<feature type="region of interest" description="Disordered" evidence="1">
    <location>
        <begin position="28"/>
        <end position="63"/>
    </location>
</feature>
<dbReference type="Proteomes" id="UP000007015">
    <property type="component" value="Chromosome 4"/>
</dbReference>
<keyword evidence="3" id="KW-1185">Reference proteome</keyword>
<evidence type="ECO:0000313" key="3">
    <source>
        <dbReference type="Proteomes" id="UP000007015"/>
    </source>
</evidence>
<proteinExistence type="predicted"/>